<dbReference type="Gene3D" id="3.40.50.2300">
    <property type="match status" value="1"/>
</dbReference>
<dbReference type="PANTHER" id="PTHR42872">
    <property type="entry name" value="PROTEIN-GLUTAMATE METHYLESTERASE/PROTEIN-GLUTAMINE GLUTAMINASE"/>
    <property type="match status" value="1"/>
</dbReference>
<dbReference type="AlphaFoldDB" id="A0A927ILZ5"/>
<keyword evidence="4" id="KW-1185">Reference proteome</keyword>
<dbReference type="Proteomes" id="UP000647424">
    <property type="component" value="Unassembled WGS sequence"/>
</dbReference>
<evidence type="ECO:0000313" key="4">
    <source>
        <dbReference type="Proteomes" id="UP000647424"/>
    </source>
</evidence>
<feature type="modified residue" description="4-aspartylphosphate" evidence="1">
    <location>
        <position position="56"/>
    </location>
</feature>
<protein>
    <submittedName>
        <fullName evidence="3">Response regulator</fullName>
    </submittedName>
</protein>
<keyword evidence="1" id="KW-0597">Phosphoprotein</keyword>
<dbReference type="EMBL" id="JACYFT010000002">
    <property type="protein sequence ID" value="MBD8050467.1"/>
    <property type="molecule type" value="Genomic_DNA"/>
</dbReference>
<accession>A0A927ILZ5</accession>
<name>A0A927ILZ5_9BURK</name>
<proteinExistence type="predicted"/>
<evidence type="ECO:0000313" key="3">
    <source>
        <dbReference type="EMBL" id="MBD8050467.1"/>
    </source>
</evidence>
<organism evidence="3 4">
    <name type="scientific">Limnohabitans radicicola</name>
    <dbReference type="NCBI Taxonomy" id="2771427"/>
    <lineage>
        <taxon>Bacteria</taxon>
        <taxon>Pseudomonadati</taxon>
        <taxon>Pseudomonadota</taxon>
        <taxon>Betaproteobacteria</taxon>
        <taxon>Burkholderiales</taxon>
        <taxon>Comamonadaceae</taxon>
        <taxon>Limnohabitans</taxon>
    </lineage>
</organism>
<dbReference type="GO" id="GO:0000160">
    <property type="term" value="P:phosphorelay signal transduction system"/>
    <property type="evidence" value="ECO:0007669"/>
    <property type="project" value="InterPro"/>
</dbReference>
<evidence type="ECO:0000256" key="1">
    <source>
        <dbReference type="PROSITE-ProRule" id="PRU00169"/>
    </source>
</evidence>
<comment type="caution">
    <text evidence="3">The sequence shown here is derived from an EMBL/GenBank/DDBJ whole genome shotgun (WGS) entry which is preliminary data.</text>
</comment>
<dbReference type="PROSITE" id="PS50110">
    <property type="entry name" value="RESPONSE_REGULATORY"/>
    <property type="match status" value="1"/>
</dbReference>
<dbReference type="PANTHER" id="PTHR42872:SF6">
    <property type="entry name" value="PROTEIN-GLUTAMATE METHYLESTERASE_PROTEIN-GLUTAMINE GLUTAMINASE"/>
    <property type="match status" value="1"/>
</dbReference>
<dbReference type="InterPro" id="IPR001789">
    <property type="entry name" value="Sig_transdc_resp-reg_receiver"/>
</dbReference>
<sequence length="134" mass="14278">MSKKNILIVDDSFVMRALLRGIISADPDLAVVGEATNGLEALQSIKELNPDLVLLDIEMPHMDGIECLKRLRLISNVPVIIVSSVAQTGSPQALETRKLGAAEVIAKPSGAMSLDLNAKKGHEIVTASRKVLGI</sequence>
<feature type="domain" description="Response regulatory" evidence="2">
    <location>
        <begin position="5"/>
        <end position="122"/>
    </location>
</feature>
<dbReference type="Pfam" id="PF00072">
    <property type="entry name" value="Response_reg"/>
    <property type="match status" value="1"/>
</dbReference>
<reference evidence="3" key="1">
    <citation type="submission" date="2020-09" db="EMBL/GenBank/DDBJ databases">
        <title>Genome seq and assembly of Limnohabitants sp.</title>
        <authorList>
            <person name="Chhetri G."/>
        </authorList>
    </citation>
    <scope>NUCLEOTIDE SEQUENCE</scope>
    <source>
        <strain evidence="3">JUR4</strain>
    </source>
</reference>
<dbReference type="SMART" id="SM00448">
    <property type="entry name" value="REC"/>
    <property type="match status" value="1"/>
</dbReference>
<dbReference type="RefSeq" id="WP_191818977.1">
    <property type="nucleotide sequence ID" value="NZ_JACYFT010000002.1"/>
</dbReference>
<dbReference type="InterPro" id="IPR011006">
    <property type="entry name" value="CheY-like_superfamily"/>
</dbReference>
<dbReference type="CDD" id="cd17541">
    <property type="entry name" value="REC_CheB-like"/>
    <property type="match status" value="1"/>
</dbReference>
<dbReference type="SUPFAM" id="SSF52172">
    <property type="entry name" value="CheY-like"/>
    <property type="match status" value="1"/>
</dbReference>
<evidence type="ECO:0000259" key="2">
    <source>
        <dbReference type="PROSITE" id="PS50110"/>
    </source>
</evidence>
<gene>
    <name evidence="3" type="ORF">IC609_07915</name>
</gene>